<proteinExistence type="predicted"/>
<dbReference type="EMBL" id="UOGK01000164">
    <property type="protein sequence ID" value="VAX38861.1"/>
    <property type="molecule type" value="Genomic_DNA"/>
</dbReference>
<reference evidence="1" key="1">
    <citation type="submission" date="2018-06" db="EMBL/GenBank/DDBJ databases">
        <authorList>
            <person name="Zhirakovskaya E."/>
        </authorList>
    </citation>
    <scope>NUCLEOTIDE SEQUENCE</scope>
</reference>
<evidence type="ECO:0000313" key="1">
    <source>
        <dbReference type="EMBL" id="VAX38861.1"/>
    </source>
</evidence>
<feature type="non-terminal residue" evidence="1">
    <location>
        <position position="554"/>
    </location>
</feature>
<gene>
    <name evidence="1" type="ORF">MNBD_PLANCTO03-671</name>
</gene>
<sequence>MLACFVSWCPAQEETNLLNPVDPVEIYLHDRHLDDLLSTYLLDQLRASTPSKRGDVAERLGRHYADMLSAADTPDRQLEIEAQARQLLDLVPDSDSFELRLTLYKASFLLAESTAENFALRLTEVEELHQAMQTFRTVEPAFLQIGRRVDKRVEALERLESRATRGDASVVRDQLADARRLRSVAMYYAGWSQYYQALVNSDPRKAEAARRSLGWLLNAPGSREPSIDALPTSLLRYEHVAKAAMVVALSYSVSGDDAVALQWLDAVDNAGETPLTIREQLWARRIEILGRAKRWSDLQRLVDRRRLTADPAKATPLPLREARLLAVVTLEALEEGQGTSARSQTRSRLLEAIAQVALGDLVTQGEIGHVLDLVKRYGTTPMGDNGFVVLYVRGLRAYERAREAHEAAAADTGANADEPTEDLAVTNRYLDAVRALDIAQAADDAGTFSVELTQSRVMQGLSLYYAGELVKASAIFESVFTLADTPALREESLWYAIVSLDKAFERGVKSIVEERDRLATIYLQAFPATDRAARLLLRRIDEGLLTDEQAIVVL</sequence>
<protein>
    <submittedName>
        <fullName evidence="1">Uncharacterized protein</fullName>
    </submittedName>
</protein>
<dbReference type="AlphaFoldDB" id="A0A3B1DIV9"/>
<name>A0A3B1DIV9_9ZZZZ</name>
<accession>A0A3B1DIV9</accession>
<organism evidence="1">
    <name type="scientific">hydrothermal vent metagenome</name>
    <dbReference type="NCBI Taxonomy" id="652676"/>
    <lineage>
        <taxon>unclassified sequences</taxon>
        <taxon>metagenomes</taxon>
        <taxon>ecological metagenomes</taxon>
    </lineage>
</organism>